<name>A0A5B7FYY3_PORTR</name>
<comment type="caution">
    <text evidence="1">The sequence shown here is derived from an EMBL/GenBank/DDBJ whole genome shotgun (WGS) entry which is preliminary data.</text>
</comment>
<sequence length="76" mass="8947">MEMTCIVPWPKLDYSASSVLSANKSRQVYFNIHQRYRNYTSDHNVRDAVLLSVSEIRFPCRPRPLMAEDLSRLQMN</sequence>
<reference evidence="1 2" key="1">
    <citation type="submission" date="2019-05" db="EMBL/GenBank/DDBJ databases">
        <title>Another draft genome of Portunus trituberculatus and its Hox gene families provides insights of decapod evolution.</title>
        <authorList>
            <person name="Jeong J.-H."/>
            <person name="Song I."/>
            <person name="Kim S."/>
            <person name="Choi T."/>
            <person name="Kim D."/>
            <person name="Ryu S."/>
            <person name="Kim W."/>
        </authorList>
    </citation>
    <scope>NUCLEOTIDE SEQUENCE [LARGE SCALE GENOMIC DNA]</scope>
    <source>
        <tissue evidence="1">Muscle</tissue>
    </source>
</reference>
<dbReference type="EMBL" id="VSRR010008864">
    <property type="protein sequence ID" value="MPC49414.1"/>
    <property type="molecule type" value="Genomic_DNA"/>
</dbReference>
<evidence type="ECO:0000313" key="1">
    <source>
        <dbReference type="EMBL" id="MPC49414.1"/>
    </source>
</evidence>
<gene>
    <name evidence="1" type="ORF">E2C01_043213</name>
</gene>
<keyword evidence="2" id="KW-1185">Reference proteome</keyword>
<evidence type="ECO:0000313" key="2">
    <source>
        <dbReference type="Proteomes" id="UP000324222"/>
    </source>
</evidence>
<organism evidence="1 2">
    <name type="scientific">Portunus trituberculatus</name>
    <name type="common">Swimming crab</name>
    <name type="synonym">Neptunus trituberculatus</name>
    <dbReference type="NCBI Taxonomy" id="210409"/>
    <lineage>
        <taxon>Eukaryota</taxon>
        <taxon>Metazoa</taxon>
        <taxon>Ecdysozoa</taxon>
        <taxon>Arthropoda</taxon>
        <taxon>Crustacea</taxon>
        <taxon>Multicrustacea</taxon>
        <taxon>Malacostraca</taxon>
        <taxon>Eumalacostraca</taxon>
        <taxon>Eucarida</taxon>
        <taxon>Decapoda</taxon>
        <taxon>Pleocyemata</taxon>
        <taxon>Brachyura</taxon>
        <taxon>Eubrachyura</taxon>
        <taxon>Portunoidea</taxon>
        <taxon>Portunidae</taxon>
        <taxon>Portuninae</taxon>
        <taxon>Portunus</taxon>
    </lineage>
</organism>
<proteinExistence type="predicted"/>
<dbReference type="AlphaFoldDB" id="A0A5B7FYY3"/>
<dbReference type="Proteomes" id="UP000324222">
    <property type="component" value="Unassembled WGS sequence"/>
</dbReference>
<protein>
    <submittedName>
        <fullName evidence="1">Uncharacterized protein</fullName>
    </submittedName>
</protein>
<accession>A0A5B7FYY3</accession>